<evidence type="ECO:0000313" key="15">
    <source>
        <dbReference type="EMBL" id="MBL0423663.1"/>
    </source>
</evidence>
<reference evidence="15 16" key="1">
    <citation type="journal article" date="2017" name="Int. J. Syst. Evol. Microbiol.">
        <title>Ramlibacter alkalitolerans sp. nov., alkali-tolerant bacterium isolated from soil of ginseng.</title>
        <authorList>
            <person name="Lee D.H."/>
            <person name="Cha C.J."/>
        </authorList>
    </citation>
    <scope>NUCLEOTIDE SEQUENCE [LARGE SCALE GENOMIC DNA]</scope>
    <source>
        <strain evidence="15 16">KACC 19305</strain>
    </source>
</reference>
<comment type="subcellular location">
    <subcellularLocation>
        <location evidence="2">Cell membrane</location>
        <topology evidence="2">Multi-pass membrane protein</topology>
    </subcellularLocation>
</comment>
<evidence type="ECO:0000256" key="4">
    <source>
        <dbReference type="ARBA" id="ARBA00022475"/>
    </source>
</evidence>
<evidence type="ECO:0000256" key="1">
    <source>
        <dbReference type="ARBA" id="ARBA00001970"/>
    </source>
</evidence>
<keyword evidence="6 13" id="KW-0812">Transmembrane</keyword>
<dbReference type="Proteomes" id="UP000622707">
    <property type="component" value="Unassembled WGS sequence"/>
</dbReference>
<gene>
    <name evidence="15" type="ORF">JI746_00985</name>
</gene>
<feature type="transmembrane region" description="Helical" evidence="13">
    <location>
        <begin position="67"/>
        <end position="84"/>
    </location>
</feature>
<evidence type="ECO:0000256" key="9">
    <source>
        <dbReference type="ARBA" id="ARBA00022989"/>
    </source>
</evidence>
<dbReference type="InterPro" id="IPR052168">
    <property type="entry name" value="Cytochrome_b561_oxidase"/>
</dbReference>
<dbReference type="EMBL" id="JAEQND010000001">
    <property type="protein sequence ID" value="MBL0423663.1"/>
    <property type="molecule type" value="Genomic_DNA"/>
</dbReference>
<evidence type="ECO:0000256" key="12">
    <source>
        <dbReference type="ARBA" id="ARBA00037975"/>
    </source>
</evidence>
<evidence type="ECO:0000256" key="13">
    <source>
        <dbReference type="SAM" id="Phobius"/>
    </source>
</evidence>
<keyword evidence="9 13" id="KW-1133">Transmembrane helix</keyword>
<feature type="transmembrane region" description="Helical" evidence="13">
    <location>
        <begin position="105"/>
        <end position="127"/>
    </location>
</feature>
<dbReference type="InterPro" id="IPR011577">
    <property type="entry name" value="Cyt_b561_bac/Ni-Hgenase"/>
</dbReference>
<evidence type="ECO:0000256" key="8">
    <source>
        <dbReference type="ARBA" id="ARBA00022982"/>
    </source>
</evidence>
<comment type="similarity">
    <text evidence="12">Belongs to the cytochrome b561 family.</text>
</comment>
<comment type="caution">
    <text evidence="15">The sequence shown here is derived from an EMBL/GenBank/DDBJ whole genome shotgun (WGS) entry which is preliminary data.</text>
</comment>
<dbReference type="PANTHER" id="PTHR30529:SF1">
    <property type="entry name" value="CYTOCHROME B561 HOMOLOG 2"/>
    <property type="match status" value="1"/>
</dbReference>
<protein>
    <submittedName>
        <fullName evidence="15">Cytochrome b</fullName>
    </submittedName>
</protein>
<feature type="domain" description="Cytochrome b561 bacterial/Ni-hydrogenase" evidence="14">
    <location>
        <begin position="23"/>
        <end position="192"/>
    </location>
</feature>
<dbReference type="Gene3D" id="1.20.950.20">
    <property type="entry name" value="Transmembrane di-heme cytochromes, Chain C"/>
    <property type="match status" value="1"/>
</dbReference>
<keyword evidence="11 13" id="KW-0472">Membrane</keyword>
<feature type="transmembrane region" description="Helical" evidence="13">
    <location>
        <begin position="21"/>
        <end position="47"/>
    </location>
</feature>
<keyword evidence="10" id="KW-0408">Iron</keyword>
<keyword evidence="3" id="KW-0813">Transport</keyword>
<evidence type="ECO:0000313" key="16">
    <source>
        <dbReference type="Proteomes" id="UP000622707"/>
    </source>
</evidence>
<evidence type="ECO:0000256" key="2">
    <source>
        <dbReference type="ARBA" id="ARBA00004651"/>
    </source>
</evidence>
<comment type="cofactor">
    <cofactor evidence="1">
        <name>heme b</name>
        <dbReference type="ChEBI" id="CHEBI:60344"/>
    </cofactor>
</comment>
<evidence type="ECO:0000256" key="7">
    <source>
        <dbReference type="ARBA" id="ARBA00022723"/>
    </source>
</evidence>
<dbReference type="SUPFAM" id="SSF81342">
    <property type="entry name" value="Transmembrane di-heme cytochromes"/>
    <property type="match status" value="1"/>
</dbReference>
<evidence type="ECO:0000259" key="14">
    <source>
        <dbReference type="Pfam" id="PF01292"/>
    </source>
</evidence>
<keyword evidence="7" id="KW-0479">Metal-binding</keyword>
<evidence type="ECO:0000256" key="3">
    <source>
        <dbReference type="ARBA" id="ARBA00022448"/>
    </source>
</evidence>
<keyword evidence="5" id="KW-0349">Heme</keyword>
<evidence type="ECO:0000256" key="6">
    <source>
        <dbReference type="ARBA" id="ARBA00022692"/>
    </source>
</evidence>
<feature type="transmembrane region" description="Helical" evidence="13">
    <location>
        <begin position="160"/>
        <end position="180"/>
    </location>
</feature>
<keyword evidence="4" id="KW-1003">Cell membrane</keyword>
<organism evidence="15 16">
    <name type="scientific">Ramlibacter alkalitolerans</name>
    <dbReference type="NCBI Taxonomy" id="2039631"/>
    <lineage>
        <taxon>Bacteria</taxon>
        <taxon>Pseudomonadati</taxon>
        <taxon>Pseudomonadota</taxon>
        <taxon>Betaproteobacteria</taxon>
        <taxon>Burkholderiales</taxon>
        <taxon>Comamonadaceae</taxon>
        <taxon>Ramlibacter</taxon>
    </lineage>
</organism>
<sequence>MRRRAAAEGASTLQRASAPLAWRYATPAIVLHWLVAALIVFMASLGWWMMTVEHEPEGPGLFDLHKSIGLILLALVALRVLWRLGHRPEPLPTGVPRWQVVLSRVTQAVLYLLMIAVPLAGLLGAIYSRTGLTFFGTHVPRWVTADRPTAKQFFELHETLVWVLVACVALHVVGGLKHLLVDRDQVFGRMWLGRR</sequence>
<name>A0ABS1JHH7_9BURK</name>
<keyword evidence="8" id="KW-0249">Electron transport</keyword>
<dbReference type="PANTHER" id="PTHR30529">
    <property type="entry name" value="CYTOCHROME B561"/>
    <property type="match status" value="1"/>
</dbReference>
<keyword evidence="16" id="KW-1185">Reference proteome</keyword>
<evidence type="ECO:0000256" key="5">
    <source>
        <dbReference type="ARBA" id="ARBA00022617"/>
    </source>
</evidence>
<evidence type="ECO:0000256" key="11">
    <source>
        <dbReference type="ARBA" id="ARBA00023136"/>
    </source>
</evidence>
<dbReference type="InterPro" id="IPR016174">
    <property type="entry name" value="Di-haem_cyt_TM"/>
</dbReference>
<proteinExistence type="inferred from homology"/>
<evidence type="ECO:0000256" key="10">
    <source>
        <dbReference type="ARBA" id="ARBA00023004"/>
    </source>
</evidence>
<dbReference type="Pfam" id="PF01292">
    <property type="entry name" value="Ni_hydr_CYTB"/>
    <property type="match status" value="1"/>
</dbReference>
<accession>A0ABS1JHH7</accession>